<feature type="signal peptide" evidence="1">
    <location>
        <begin position="1"/>
        <end position="25"/>
    </location>
</feature>
<evidence type="ECO:0000313" key="2">
    <source>
        <dbReference type="EMBL" id="MFL0165098.1"/>
    </source>
</evidence>
<evidence type="ECO:0000256" key="1">
    <source>
        <dbReference type="SAM" id="SignalP"/>
    </source>
</evidence>
<keyword evidence="1" id="KW-0732">Signal</keyword>
<comment type="caution">
    <text evidence="2">The sequence shown here is derived from an EMBL/GenBank/DDBJ whole genome shotgun (WGS) entry which is preliminary data.</text>
</comment>
<keyword evidence="3" id="KW-1185">Reference proteome</keyword>
<sequence length="105" mass="11838">MKKLICIISFLLSTSLIINTSNAVAQQKQYSQGIYSVRDLNLSPNMSPKVENISQNATATIIIFDSNQLMQQAFRLKPQSQKYNLLPIDYDYTFVIIGSGKLIFS</sequence>
<dbReference type="EMBL" id="JBJIAB010000008">
    <property type="protein sequence ID" value="MFL0165098.1"/>
    <property type="molecule type" value="Genomic_DNA"/>
</dbReference>
<organism evidence="2 3">
    <name type="scientific">Candidatus Clostridium helianthi</name>
    <dbReference type="NCBI Taxonomy" id="3381660"/>
    <lineage>
        <taxon>Bacteria</taxon>
        <taxon>Bacillati</taxon>
        <taxon>Bacillota</taxon>
        <taxon>Clostridia</taxon>
        <taxon>Eubacteriales</taxon>
        <taxon>Clostridiaceae</taxon>
        <taxon>Clostridium</taxon>
    </lineage>
</organism>
<reference evidence="2 3" key="1">
    <citation type="submission" date="2024-11" db="EMBL/GenBank/DDBJ databases">
        <authorList>
            <person name="Heng Y.C."/>
            <person name="Lim A.C.H."/>
            <person name="Lee J.K.Y."/>
            <person name="Kittelmann S."/>
        </authorList>
    </citation>
    <scope>NUCLEOTIDE SEQUENCE [LARGE SCALE GENOMIC DNA]</scope>
    <source>
        <strain evidence="2 3">WILCCON 0112</strain>
    </source>
</reference>
<protein>
    <submittedName>
        <fullName evidence="2">Uncharacterized protein</fullName>
    </submittedName>
</protein>
<feature type="chain" id="PRO_5045892090" evidence="1">
    <location>
        <begin position="26"/>
        <end position="105"/>
    </location>
</feature>
<name>A0ABW8S2M8_9CLOT</name>
<proteinExistence type="predicted"/>
<dbReference type="Proteomes" id="UP001623600">
    <property type="component" value="Unassembled WGS sequence"/>
</dbReference>
<gene>
    <name evidence="2" type="ORF">ACJDTP_08470</name>
</gene>
<evidence type="ECO:0000313" key="3">
    <source>
        <dbReference type="Proteomes" id="UP001623600"/>
    </source>
</evidence>
<accession>A0ABW8S2M8</accession>
<dbReference type="RefSeq" id="WP_406760920.1">
    <property type="nucleotide sequence ID" value="NZ_JBJIAB010000008.1"/>
</dbReference>